<protein>
    <recommendedName>
        <fullName evidence="3">Radical S-adenosyl methionine domain-containing protein</fullName>
    </recommendedName>
</protein>
<dbReference type="GO" id="GO:0004109">
    <property type="term" value="F:coproporphyrinogen oxidase activity"/>
    <property type="evidence" value="ECO:0007669"/>
    <property type="project" value="InterPro"/>
</dbReference>
<evidence type="ECO:0000313" key="5">
    <source>
        <dbReference type="Ensembl" id="ENSOMYP00000111853.1"/>
    </source>
</evidence>
<keyword evidence="3" id="KW-0496">Mitochondrion</keyword>
<dbReference type="GO" id="GO:0005739">
    <property type="term" value="C:mitochondrion"/>
    <property type="evidence" value="ECO:0007669"/>
    <property type="project" value="UniProtKB-SubCell"/>
</dbReference>
<dbReference type="Pfam" id="PF04055">
    <property type="entry name" value="Radical_SAM"/>
    <property type="match status" value="1"/>
</dbReference>
<dbReference type="InterPro" id="IPR058240">
    <property type="entry name" value="rSAM_sf"/>
</dbReference>
<dbReference type="PANTHER" id="PTHR13932">
    <property type="entry name" value="COPROPORPHYRINIGEN III OXIDASE"/>
    <property type="match status" value="1"/>
</dbReference>
<dbReference type="SFLD" id="SFLDF00562">
    <property type="entry name" value="HemN-like__clustered_with_heat"/>
    <property type="match status" value="1"/>
</dbReference>
<keyword evidence="3" id="KW-0143">Chaperone</keyword>
<evidence type="ECO:0000313" key="6">
    <source>
        <dbReference type="Proteomes" id="UP000694395"/>
    </source>
</evidence>
<keyword evidence="6" id="KW-1185">Reference proteome</keyword>
<dbReference type="PROSITE" id="PS51918">
    <property type="entry name" value="RADICAL_SAM"/>
    <property type="match status" value="1"/>
</dbReference>
<dbReference type="InterPro" id="IPR007197">
    <property type="entry name" value="rSAM"/>
</dbReference>
<reference evidence="5" key="3">
    <citation type="submission" date="2025-09" db="UniProtKB">
        <authorList>
            <consortium name="Ensembl"/>
        </authorList>
    </citation>
    <scope>IDENTIFICATION</scope>
</reference>
<keyword evidence="3" id="KW-0004">4Fe-4S</keyword>
<comment type="function">
    <text evidence="2 3">May be a heme chaperone, appears to bind heme. Homologous bacterial proteins do not have oxygen-independent coproporphyrinogen-III oxidase activity. Binds 1 [4Fe-4S] cluster. The cluster is coordinated with 3 cysteines and an exchangeable S-adenosyl-L-methionine.</text>
</comment>
<name>A0A8K9WN04_ONCMY</name>
<dbReference type="CDD" id="cd01335">
    <property type="entry name" value="Radical_SAM"/>
    <property type="match status" value="1"/>
</dbReference>
<evidence type="ECO:0000256" key="3">
    <source>
        <dbReference type="RuleBase" id="RU364116"/>
    </source>
</evidence>
<evidence type="ECO:0000256" key="2">
    <source>
        <dbReference type="ARBA" id="ARBA00045130"/>
    </source>
</evidence>
<dbReference type="AlphaFoldDB" id="A0A8K9WN04"/>
<dbReference type="GeneID" id="110539183"/>
<dbReference type="Pfam" id="PF06969">
    <property type="entry name" value="HemN_C"/>
    <property type="match status" value="1"/>
</dbReference>
<keyword evidence="3" id="KW-0479">Metal-binding</keyword>
<dbReference type="GO" id="GO:0046872">
    <property type="term" value="F:metal ion binding"/>
    <property type="evidence" value="ECO:0007669"/>
    <property type="project" value="UniProtKB-UniRule"/>
</dbReference>
<dbReference type="SUPFAM" id="SSF102114">
    <property type="entry name" value="Radical SAM enzymes"/>
    <property type="match status" value="1"/>
</dbReference>
<feature type="domain" description="Radical SAM core" evidence="4">
    <location>
        <begin position="37"/>
        <end position="276"/>
    </location>
</feature>
<proteinExistence type="inferred from homology"/>
<keyword evidence="3" id="KW-0408">Iron</keyword>
<accession>A0A8K9WN04</accession>
<dbReference type="InterPro" id="IPR004559">
    <property type="entry name" value="HemW-like"/>
</dbReference>
<keyword evidence="3" id="KW-0949">S-adenosyl-L-methionine</keyword>
<dbReference type="NCBIfam" id="TIGR00539">
    <property type="entry name" value="hemN_rel"/>
    <property type="match status" value="1"/>
</dbReference>
<keyword evidence="3" id="KW-0809">Transit peptide</keyword>
<dbReference type="RefSeq" id="XP_036795370.1">
    <property type="nucleotide sequence ID" value="XM_036939475.1"/>
</dbReference>
<dbReference type="GO" id="GO:0006779">
    <property type="term" value="P:porphyrin-containing compound biosynthetic process"/>
    <property type="evidence" value="ECO:0007669"/>
    <property type="project" value="InterPro"/>
</dbReference>
<dbReference type="InterPro" id="IPR010723">
    <property type="entry name" value="HemN_C"/>
</dbReference>
<comment type="subcellular location">
    <subcellularLocation>
        <location evidence="3">Mitochondrion</location>
    </subcellularLocation>
</comment>
<evidence type="ECO:0000259" key="4">
    <source>
        <dbReference type="PROSITE" id="PS51918"/>
    </source>
</evidence>
<dbReference type="SMART" id="SM00729">
    <property type="entry name" value="Elp3"/>
    <property type="match status" value="1"/>
</dbReference>
<dbReference type="SFLD" id="SFLDG01065">
    <property type="entry name" value="anaerobic_coproporphyrinogen-I"/>
    <property type="match status" value="1"/>
</dbReference>
<comment type="similarity">
    <text evidence="1">Belongs to the anaerobic coproporphyrinogen-III oxidase family. HemW subfamily.</text>
</comment>
<reference evidence="5" key="2">
    <citation type="submission" date="2025-08" db="UniProtKB">
        <authorList>
            <consortium name="Ensembl"/>
        </authorList>
    </citation>
    <scope>IDENTIFICATION</scope>
</reference>
<dbReference type="GeneTree" id="ENSGT00390000011216"/>
<dbReference type="SFLD" id="SFLDS00029">
    <property type="entry name" value="Radical_SAM"/>
    <property type="match status" value="1"/>
</dbReference>
<dbReference type="KEGG" id="omy:110539183"/>
<dbReference type="Proteomes" id="UP000694395">
    <property type="component" value="Chromosome 12"/>
</dbReference>
<keyword evidence="3" id="KW-0411">Iron-sulfur</keyword>
<dbReference type="InterPro" id="IPR023404">
    <property type="entry name" value="rSAM_horseshoe"/>
</dbReference>
<dbReference type="InterPro" id="IPR006638">
    <property type="entry name" value="Elp3/MiaA/NifB-like_rSAM"/>
</dbReference>
<dbReference type="Ensembl" id="ENSOMYT00000131394.1">
    <property type="protein sequence ID" value="ENSOMYP00000111853.1"/>
    <property type="gene ID" value="ENSOMYG00000056326.1"/>
</dbReference>
<organism evidence="5 6">
    <name type="scientific">Oncorhynchus mykiss</name>
    <name type="common">Rainbow trout</name>
    <name type="synonym">Salmo gairdneri</name>
    <dbReference type="NCBI Taxonomy" id="8022"/>
    <lineage>
        <taxon>Eukaryota</taxon>
        <taxon>Metazoa</taxon>
        <taxon>Chordata</taxon>
        <taxon>Craniata</taxon>
        <taxon>Vertebrata</taxon>
        <taxon>Euteleostomi</taxon>
        <taxon>Actinopterygii</taxon>
        <taxon>Neopterygii</taxon>
        <taxon>Teleostei</taxon>
        <taxon>Protacanthopterygii</taxon>
        <taxon>Salmoniformes</taxon>
        <taxon>Salmonidae</taxon>
        <taxon>Salmoninae</taxon>
        <taxon>Oncorhynchus</taxon>
    </lineage>
</organism>
<evidence type="ECO:0000256" key="1">
    <source>
        <dbReference type="ARBA" id="ARBA00006100"/>
    </source>
</evidence>
<sequence length="461" mass="51331">MLRTCLTAVRGPAVCVGRCFSSEVSGGDSTLPGFSSPPFSTEASLYVHWPYCLKRCSYCNFNKYIPRSDNQDVMLECLQRETETLLKLSQVSRITSVFFGGGTPSLARPSTIAAVLETVARHAGLSEEAEVTLEVNPTPIGSSKLEDFLHAGVNRFSIGVQSLRDDDLKVLGRDHNSQHALQTVAEARRLCPGRVSVDVMFGRPGQSVASWELELDELLSVCDDHVSLYQLTLERGTQLFRQVQKGQLSVPSDDITAVMYDSARRILQKRGYLQYEVSNFARNDAISQHNMSYWKASQYLGVGPGAHGRFVPRGEGDVCREARTQTLEPDVWLREVQQRSHGTRRRIPLTHLALLEEVLVMGLRLIDGITHQHWQLFSPRADLYQILSSSSEVQDLQQTGLLILDDRGLRCSWQGLALLDSMLPTLLLLLEAYITQGLQEQQARGPIGDQRHGGQRVSKPG</sequence>
<dbReference type="SFLD" id="SFLDF00288">
    <property type="entry name" value="HemN-like__clustered_with_nucl"/>
    <property type="match status" value="1"/>
</dbReference>
<dbReference type="OrthoDB" id="431409at2759"/>
<dbReference type="InterPro" id="IPR034505">
    <property type="entry name" value="Coproporphyrinogen-III_oxidase"/>
</dbReference>
<dbReference type="Gene3D" id="3.80.30.20">
    <property type="entry name" value="tm_1862 like domain"/>
    <property type="match status" value="1"/>
</dbReference>
<keyword evidence="3" id="KW-0349">Heme</keyword>
<dbReference type="GO" id="GO:0051539">
    <property type="term" value="F:4 iron, 4 sulfur cluster binding"/>
    <property type="evidence" value="ECO:0007669"/>
    <property type="project" value="UniProtKB-UniRule"/>
</dbReference>
<reference evidence="5" key="1">
    <citation type="submission" date="2020-07" db="EMBL/GenBank/DDBJ databases">
        <title>A long reads based de novo assembly of the rainbow trout Arlee double haploid line genome.</title>
        <authorList>
            <person name="Gao G."/>
            <person name="Palti Y."/>
        </authorList>
    </citation>
    <scope>NUCLEOTIDE SEQUENCE [LARGE SCALE GENOMIC DNA]</scope>
</reference>
<dbReference type="PANTHER" id="PTHR13932:SF5">
    <property type="entry name" value="RADICAL S-ADENOSYL METHIONINE DOMAIN-CONTAINING PROTEIN 1, MITOCHONDRIAL"/>
    <property type="match status" value="1"/>
</dbReference>